<dbReference type="Gene3D" id="3.10.450.10">
    <property type="match status" value="1"/>
</dbReference>
<dbReference type="Proteomes" id="UP000076738">
    <property type="component" value="Unassembled WGS sequence"/>
</dbReference>
<sequence length="135" mass="15869">MTTESKPRTMPSDALTKVRAVDEDALAVFDAPEVKHAILHKIWELHREDERHHLHEINKLDHIKWYKPILYATEPVPFGTNYFGKILLDENEQCIHARVFKSEQGELIFHSVHWRKAQEGGAVFGKDDELEYFEY</sequence>
<protein>
    <submittedName>
        <fullName evidence="1">Uncharacterized protein</fullName>
    </submittedName>
</protein>
<accession>A0A167GNH8</accession>
<dbReference type="EMBL" id="KV417335">
    <property type="protein sequence ID" value="KZO90744.1"/>
    <property type="molecule type" value="Genomic_DNA"/>
</dbReference>
<dbReference type="OrthoDB" id="2429551at2759"/>
<keyword evidence="2" id="KW-1185">Reference proteome</keyword>
<evidence type="ECO:0000313" key="1">
    <source>
        <dbReference type="EMBL" id="KZO90744.1"/>
    </source>
</evidence>
<evidence type="ECO:0000313" key="2">
    <source>
        <dbReference type="Proteomes" id="UP000076738"/>
    </source>
</evidence>
<dbReference type="AlphaFoldDB" id="A0A167GNH8"/>
<reference evidence="1 2" key="1">
    <citation type="journal article" date="2016" name="Mol. Biol. Evol.">
        <title>Comparative Genomics of Early-Diverging Mushroom-Forming Fungi Provides Insights into the Origins of Lignocellulose Decay Capabilities.</title>
        <authorList>
            <person name="Nagy L.G."/>
            <person name="Riley R."/>
            <person name="Tritt A."/>
            <person name="Adam C."/>
            <person name="Daum C."/>
            <person name="Floudas D."/>
            <person name="Sun H."/>
            <person name="Yadav J.S."/>
            <person name="Pangilinan J."/>
            <person name="Larsson K.H."/>
            <person name="Matsuura K."/>
            <person name="Barry K."/>
            <person name="Labutti K."/>
            <person name="Kuo R."/>
            <person name="Ohm R.A."/>
            <person name="Bhattacharya S.S."/>
            <person name="Shirouzu T."/>
            <person name="Yoshinaga Y."/>
            <person name="Martin F.M."/>
            <person name="Grigoriev I.V."/>
            <person name="Hibbett D.S."/>
        </authorList>
    </citation>
    <scope>NUCLEOTIDE SEQUENCE [LARGE SCALE GENOMIC DNA]</scope>
    <source>
        <strain evidence="1 2">TUFC12733</strain>
    </source>
</reference>
<organism evidence="1 2">
    <name type="scientific">Calocera viscosa (strain TUFC12733)</name>
    <dbReference type="NCBI Taxonomy" id="1330018"/>
    <lineage>
        <taxon>Eukaryota</taxon>
        <taxon>Fungi</taxon>
        <taxon>Dikarya</taxon>
        <taxon>Basidiomycota</taxon>
        <taxon>Agaricomycotina</taxon>
        <taxon>Dacrymycetes</taxon>
        <taxon>Dacrymycetales</taxon>
        <taxon>Dacrymycetaceae</taxon>
        <taxon>Calocera</taxon>
    </lineage>
</organism>
<gene>
    <name evidence="1" type="ORF">CALVIDRAFT_542391</name>
</gene>
<proteinExistence type="predicted"/>
<name>A0A167GNH8_CALVF</name>